<evidence type="ECO:0008006" key="6">
    <source>
        <dbReference type="Google" id="ProtNLM"/>
    </source>
</evidence>
<dbReference type="InterPro" id="IPR015943">
    <property type="entry name" value="WD40/YVTN_repeat-like_dom_sf"/>
</dbReference>
<dbReference type="PANTHER" id="PTHR22847:SF637">
    <property type="entry name" value="WD REPEAT DOMAIN 5B"/>
    <property type="match status" value="1"/>
</dbReference>
<name>A0A518GKT3_9PLAN</name>
<sequence precursor="true">MPKFFSPLVAAFVGLLAVCPARGADLPILAALGEPGKLLAEYKSEASQGSNAFNRELSVSLAEDLIIVTEFGAPAALPKLQAFPVQILRLKLTPRIEISQGPPLDAPPDYKGNLYRCSAFSPGGKIVAVSSQLVKSDKWDDNWAVIDFYRTEDGVRYKSLHREKGPDFVAGLRFSPDGKSLAVGYSVHNAGLEGSFGLWDLGTDTFRQFGRVMPTDICFNDAGTRIATSESYNGIVQIWDVKSGKELVKDDPIRDPDAPVGAMGAPRSMRFSQDSNTLFSASVEARPGLRTREYNLIERKKVAAWKMPKKEEVGVKREMRACFLSLDGALMLTSEEAIRRRDPQDQECDLTISCELIDMKSRRPLVRIDTYSGRIKNAPGAEGFSPASVQSLYLSRDARFIVTLGGPRDGSVNRLKVWATGLSAR</sequence>
<dbReference type="Proteomes" id="UP000315349">
    <property type="component" value="Chromosome"/>
</dbReference>
<dbReference type="KEGG" id="peh:Spb1_11200"/>
<dbReference type="Pfam" id="PF00400">
    <property type="entry name" value="WD40"/>
    <property type="match status" value="1"/>
</dbReference>
<reference evidence="4 5" key="1">
    <citation type="submission" date="2019-02" db="EMBL/GenBank/DDBJ databases">
        <title>Deep-cultivation of Planctomycetes and their phenomic and genomic characterization uncovers novel biology.</title>
        <authorList>
            <person name="Wiegand S."/>
            <person name="Jogler M."/>
            <person name="Boedeker C."/>
            <person name="Pinto D."/>
            <person name="Vollmers J."/>
            <person name="Rivas-Marin E."/>
            <person name="Kohn T."/>
            <person name="Peeters S.H."/>
            <person name="Heuer A."/>
            <person name="Rast P."/>
            <person name="Oberbeckmann S."/>
            <person name="Bunk B."/>
            <person name="Jeske O."/>
            <person name="Meyerdierks A."/>
            <person name="Storesund J.E."/>
            <person name="Kallscheuer N."/>
            <person name="Luecker S."/>
            <person name="Lage O.M."/>
            <person name="Pohl T."/>
            <person name="Merkel B.J."/>
            <person name="Hornburger P."/>
            <person name="Mueller R.-W."/>
            <person name="Bruemmer F."/>
            <person name="Labrenz M."/>
            <person name="Spormann A.M."/>
            <person name="Op den Camp H."/>
            <person name="Overmann J."/>
            <person name="Amann R."/>
            <person name="Jetten M.S.M."/>
            <person name="Mascher T."/>
            <person name="Medema M.H."/>
            <person name="Devos D.P."/>
            <person name="Kaster A.-K."/>
            <person name="Ovreas L."/>
            <person name="Rohde M."/>
            <person name="Galperin M.Y."/>
            <person name="Jogler C."/>
        </authorList>
    </citation>
    <scope>NUCLEOTIDE SEQUENCE [LARGE SCALE GENOMIC DNA]</scope>
    <source>
        <strain evidence="4 5">Spb1</strain>
    </source>
</reference>
<gene>
    <name evidence="4" type="ORF">Spb1_11200</name>
</gene>
<keyword evidence="5" id="KW-1185">Reference proteome</keyword>
<dbReference type="RefSeq" id="WP_145296838.1">
    <property type="nucleotide sequence ID" value="NZ_CP036299.1"/>
</dbReference>
<feature type="chain" id="PRO_5021969670" description="WD domain, G-beta repeat" evidence="3">
    <location>
        <begin position="24"/>
        <end position="425"/>
    </location>
</feature>
<keyword evidence="1" id="KW-0853">WD repeat</keyword>
<dbReference type="Gene3D" id="2.130.10.10">
    <property type="entry name" value="YVTN repeat-like/Quinoprotein amine dehydrogenase"/>
    <property type="match status" value="1"/>
</dbReference>
<proteinExistence type="predicted"/>
<dbReference type="SUPFAM" id="SSF82171">
    <property type="entry name" value="DPP6 N-terminal domain-like"/>
    <property type="match status" value="1"/>
</dbReference>
<evidence type="ECO:0000256" key="1">
    <source>
        <dbReference type="ARBA" id="ARBA00022574"/>
    </source>
</evidence>
<dbReference type="InterPro" id="IPR001680">
    <property type="entry name" value="WD40_rpt"/>
</dbReference>
<evidence type="ECO:0000313" key="5">
    <source>
        <dbReference type="Proteomes" id="UP000315349"/>
    </source>
</evidence>
<evidence type="ECO:0000256" key="2">
    <source>
        <dbReference type="ARBA" id="ARBA00022737"/>
    </source>
</evidence>
<evidence type="ECO:0000313" key="4">
    <source>
        <dbReference type="EMBL" id="QDV29240.1"/>
    </source>
</evidence>
<evidence type="ECO:0000256" key="3">
    <source>
        <dbReference type="SAM" id="SignalP"/>
    </source>
</evidence>
<organism evidence="4 5">
    <name type="scientific">Planctopirus ephydatiae</name>
    <dbReference type="NCBI Taxonomy" id="2528019"/>
    <lineage>
        <taxon>Bacteria</taxon>
        <taxon>Pseudomonadati</taxon>
        <taxon>Planctomycetota</taxon>
        <taxon>Planctomycetia</taxon>
        <taxon>Planctomycetales</taxon>
        <taxon>Planctomycetaceae</taxon>
        <taxon>Planctopirus</taxon>
    </lineage>
</organism>
<keyword evidence="2" id="KW-0677">Repeat</keyword>
<dbReference type="OrthoDB" id="277950at2"/>
<accession>A0A518GKT3</accession>
<dbReference type="PANTHER" id="PTHR22847">
    <property type="entry name" value="WD40 REPEAT PROTEIN"/>
    <property type="match status" value="1"/>
</dbReference>
<dbReference type="EMBL" id="CP036299">
    <property type="protein sequence ID" value="QDV29240.1"/>
    <property type="molecule type" value="Genomic_DNA"/>
</dbReference>
<dbReference type="AlphaFoldDB" id="A0A518GKT3"/>
<protein>
    <recommendedName>
        <fullName evidence="6">WD domain, G-beta repeat</fullName>
    </recommendedName>
</protein>
<feature type="signal peptide" evidence="3">
    <location>
        <begin position="1"/>
        <end position="23"/>
    </location>
</feature>
<keyword evidence="3" id="KW-0732">Signal</keyword>